<dbReference type="Gene3D" id="3.10.129.10">
    <property type="entry name" value="Hotdog Thioesterase"/>
    <property type="match status" value="1"/>
</dbReference>
<feature type="domain" description="Thioesterase" evidence="3">
    <location>
        <begin position="60"/>
        <end position="132"/>
    </location>
</feature>
<evidence type="ECO:0000256" key="2">
    <source>
        <dbReference type="ARBA" id="ARBA00022801"/>
    </source>
</evidence>
<dbReference type="PANTHER" id="PTHR43240:SF5">
    <property type="entry name" value="1,4-DIHYDROXY-2-NAPHTHOYL-COA THIOESTERASE 1"/>
    <property type="match status" value="1"/>
</dbReference>
<comment type="similarity">
    <text evidence="1">Belongs to the thioesterase PaaI family.</text>
</comment>
<evidence type="ECO:0000259" key="3">
    <source>
        <dbReference type="Pfam" id="PF03061"/>
    </source>
</evidence>
<dbReference type="EMBL" id="CP126969">
    <property type="protein sequence ID" value="WIM68816.1"/>
    <property type="molecule type" value="Genomic_DNA"/>
</dbReference>
<evidence type="ECO:0000313" key="5">
    <source>
        <dbReference type="Proteomes" id="UP001225598"/>
    </source>
</evidence>
<keyword evidence="5" id="KW-1185">Reference proteome</keyword>
<dbReference type="GO" id="GO:0016787">
    <property type="term" value="F:hydrolase activity"/>
    <property type="evidence" value="ECO:0007669"/>
    <property type="project" value="UniProtKB-KW"/>
</dbReference>
<dbReference type="CDD" id="cd03443">
    <property type="entry name" value="PaaI_thioesterase"/>
    <property type="match status" value="1"/>
</dbReference>
<keyword evidence="2 4" id="KW-0378">Hydrolase</keyword>
<evidence type="ECO:0000313" key="4">
    <source>
        <dbReference type="EMBL" id="WIM68816.1"/>
    </source>
</evidence>
<dbReference type="InterPro" id="IPR003736">
    <property type="entry name" value="PAAI_dom"/>
</dbReference>
<sequence>MNLTRLLEAADHPLTSEDLEEINSTSTQFDSFIGTKFSKITPEEVVAQVEVGPHLFQPVGIVNGGAFAAIAESVGSIAGIVAAGAPVVGVTNSTDFFRSVKSGVIVATATPVHLGRTTQLWRIEMLNDDRLVATSSLRTMVMRD</sequence>
<dbReference type="RefSeq" id="WP_284826602.1">
    <property type="nucleotide sequence ID" value="NZ_CP126969.1"/>
</dbReference>
<proteinExistence type="inferred from homology"/>
<gene>
    <name evidence="4" type="ORF">QP027_05385</name>
</gene>
<dbReference type="SUPFAM" id="SSF54637">
    <property type="entry name" value="Thioesterase/thiol ester dehydrase-isomerase"/>
    <property type="match status" value="1"/>
</dbReference>
<evidence type="ECO:0000256" key="1">
    <source>
        <dbReference type="ARBA" id="ARBA00008324"/>
    </source>
</evidence>
<dbReference type="PANTHER" id="PTHR43240">
    <property type="entry name" value="1,4-DIHYDROXY-2-NAPHTHOYL-COA THIOESTERASE 1"/>
    <property type="match status" value="1"/>
</dbReference>
<reference evidence="4 5" key="1">
    <citation type="submission" date="2023-05" db="EMBL/GenBank/DDBJ databases">
        <title>Corynebacterium suedekumii sp. nov. and Corynebacterium breve sp. nov. isolated from raw cow's milk.</title>
        <authorList>
            <person name="Baer M.K."/>
            <person name="Mehl L."/>
            <person name="Hellmuth R."/>
            <person name="Marke G."/>
            <person name="Lipski A."/>
        </authorList>
    </citation>
    <scope>NUCLEOTIDE SEQUENCE [LARGE SCALE GENOMIC DNA]</scope>
    <source>
        <strain evidence="4 5">R4</strain>
    </source>
</reference>
<dbReference type="NCBIfam" id="TIGR00369">
    <property type="entry name" value="unchar_dom_1"/>
    <property type="match status" value="1"/>
</dbReference>
<organism evidence="4 5">
    <name type="scientific">Corynebacterium breve</name>
    <dbReference type="NCBI Taxonomy" id="3049799"/>
    <lineage>
        <taxon>Bacteria</taxon>
        <taxon>Bacillati</taxon>
        <taxon>Actinomycetota</taxon>
        <taxon>Actinomycetes</taxon>
        <taxon>Mycobacteriales</taxon>
        <taxon>Corynebacteriaceae</taxon>
        <taxon>Corynebacterium</taxon>
    </lineage>
</organism>
<dbReference type="Pfam" id="PF03061">
    <property type="entry name" value="4HBT"/>
    <property type="match status" value="1"/>
</dbReference>
<dbReference type="InterPro" id="IPR006683">
    <property type="entry name" value="Thioestr_dom"/>
</dbReference>
<dbReference type="InterPro" id="IPR029069">
    <property type="entry name" value="HotDog_dom_sf"/>
</dbReference>
<dbReference type="EC" id="3.1.2.-" evidence="4"/>
<dbReference type="Proteomes" id="UP001225598">
    <property type="component" value="Chromosome"/>
</dbReference>
<accession>A0ABY8VGM8</accession>
<name>A0ABY8VGM8_9CORY</name>
<protein>
    <submittedName>
        <fullName evidence="4">PaaI family thioesterase</fullName>
        <ecNumber evidence="4">3.1.2.-</ecNumber>
    </submittedName>
</protein>